<reference evidence="3 4" key="1">
    <citation type="submission" date="2022-08" db="EMBL/GenBank/DDBJ databases">
        <authorList>
            <person name="Li F."/>
        </authorList>
    </citation>
    <scope>NUCLEOTIDE SEQUENCE [LARGE SCALE GENOMIC DNA]</scope>
    <source>
        <strain evidence="3 4">10F1B-8-1</strain>
    </source>
</reference>
<protein>
    <submittedName>
        <fullName evidence="3">DUF1990 domain-containing protein</fullName>
    </submittedName>
</protein>
<comment type="caution">
    <text evidence="3">The sequence shown here is derived from an EMBL/GenBank/DDBJ whole genome shotgun (WGS) entry which is preliminary data.</text>
</comment>
<dbReference type="Proteomes" id="UP001205337">
    <property type="component" value="Unassembled WGS sequence"/>
</dbReference>
<evidence type="ECO:0000259" key="2">
    <source>
        <dbReference type="Pfam" id="PF09348"/>
    </source>
</evidence>
<organism evidence="3 4">
    <name type="scientific">Protaetiibacter mangrovi</name>
    <dbReference type="NCBI Taxonomy" id="2970926"/>
    <lineage>
        <taxon>Bacteria</taxon>
        <taxon>Bacillati</taxon>
        <taxon>Actinomycetota</taxon>
        <taxon>Actinomycetes</taxon>
        <taxon>Micrococcales</taxon>
        <taxon>Microbacteriaceae</taxon>
        <taxon>Protaetiibacter</taxon>
    </lineage>
</organism>
<keyword evidence="4" id="KW-1185">Reference proteome</keyword>
<feature type="compositionally biased region" description="Basic and acidic residues" evidence="1">
    <location>
        <begin position="232"/>
        <end position="245"/>
    </location>
</feature>
<dbReference type="EMBL" id="JANTHX010000005">
    <property type="protein sequence ID" value="MCS0499242.1"/>
    <property type="molecule type" value="Genomic_DNA"/>
</dbReference>
<dbReference type="Pfam" id="PF09348">
    <property type="entry name" value="DUF1990"/>
    <property type="match status" value="1"/>
</dbReference>
<feature type="region of interest" description="Disordered" evidence="1">
    <location>
        <begin position="184"/>
        <end position="245"/>
    </location>
</feature>
<dbReference type="InterPro" id="IPR018960">
    <property type="entry name" value="DUF1990"/>
</dbReference>
<accession>A0ABT1ZEW9</accession>
<sequence length="245" mass="27172">MDEISTDGLTYSTIGAARPDAAPVPGLRARTQRIRVGEGDVLWERAVAVVSGWAIKTAIGFTVEPDDAQVVLGRDYDTTYHRGFIHQFEPVRVVWIAEEPDCRGFGYGTRVGHPITGEECFLVERDPDGTVWLVVRTVSRVSGGRWRWLWPGIRIAQPYFQRAYARSAMRLIVETDEPLPGLRGMRRGLVSDGPSGVEGISRLGYGLGGPEKTPFDDPPQEPVELDPAELPWELRGDEREEASGE</sequence>
<feature type="domain" description="DUF1990" evidence="2">
    <location>
        <begin position="10"/>
        <end position="166"/>
    </location>
</feature>
<gene>
    <name evidence="3" type="ORF">NUH29_06730</name>
</gene>
<proteinExistence type="predicted"/>
<evidence type="ECO:0000313" key="4">
    <source>
        <dbReference type="Proteomes" id="UP001205337"/>
    </source>
</evidence>
<dbReference type="RefSeq" id="WP_258798262.1">
    <property type="nucleotide sequence ID" value="NZ_JANTHX010000005.1"/>
</dbReference>
<evidence type="ECO:0000313" key="3">
    <source>
        <dbReference type="EMBL" id="MCS0499242.1"/>
    </source>
</evidence>
<dbReference type="PANTHER" id="PTHR34202:SF1">
    <property type="entry name" value="UPF0548 PROTEIN"/>
    <property type="match status" value="1"/>
</dbReference>
<dbReference type="PANTHER" id="PTHR34202">
    <property type="entry name" value="UPF0548 PROTEIN"/>
    <property type="match status" value="1"/>
</dbReference>
<evidence type="ECO:0000256" key="1">
    <source>
        <dbReference type="SAM" id="MobiDB-lite"/>
    </source>
</evidence>
<name>A0ABT1ZEW9_9MICO</name>